<accession>A0A9P0QQ22</accession>
<keyword evidence="6" id="KW-0539">Nucleus</keyword>
<dbReference type="GO" id="GO:0003713">
    <property type="term" value="F:transcription coactivator activity"/>
    <property type="evidence" value="ECO:0007669"/>
    <property type="project" value="InterPro"/>
</dbReference>
<keyword evidence="3" id="KW-0805">Transcription regulation</keyword>
<dbReference type="OrthoDB" id="2505440at2759"/>
<sequence>MAFKRKAEPVSSGPEVAIELDKKKQVTVREFNGVKLVDIREFYIDKQSGEKKPGKKGISLTEETWKKLIELQKDINNALDDLSEDKVSPKAKKLKEEKKEDEEENEKESEAE</sequence>
<keyword evidence="5" id="KW-0804">Transcription</keyword>
<evidence type="ECO:0000313" key="9">
    <source>
        <dbReference type="EMBL" id="CAH2352772.1"/>
    </source>
</evidence>
<comment type="subcellular location">
    <subcellularLocation>
        <location evidence="1">Nucleus</location>
    </subcellularLocation>
</comment>
<evidence type="ECO:0000256" key="3">
    <source>
        <dbReference type="ARBA" id="ARBA00023015"/>
    </source>
</evidence>
<feature type="compositionally biased region" description="Acidic residues" evidence="7">
    <location>
        <begin position="99"/>
        <end position="112"/>
    </location>
</feature>
<evidence type="ECO:0000259" key="8">
    <source>
        <dbReference type="Pfam" id="PF02229"/>
    </source>
</evidence>
<dbReference type="GO" id="GO:0005634">
    <property type="term" value="C:nucleus"/>
    <property type="evidence" value="ECO:0007669"/>
    <property type="project" value="UniProtKB-SubCell"/>
</dbReference>
<proteinExistence type="inferred from homology"/>
<keyword evidence="10" id="KW-1185">Reference proteome</keyword>
<feature type="compositionally biased region" description="Basic and acidic residues" evidence="7">
    <location>
        <begin position="84"/>
        <end position="98"/>
    </location>
</feature>
<dbReference type="PANTHER" id="PTHR13215">
    <property type="entry name" value="RNA POLYMERASE II TRANSCRIPTIONAL COACTIVATOR"/>
    <property type="match status" value="1"/>
</dbReference>
<dbReference type="GO" id="GO:0060261">
    <property type="term" value="P:positive regulation of transcription initiation by RNA polymerase II"/>
    <property type="evidence" value="ECO:0007669"/>
    <property type="project" value="InterPro"/>
</dbReference>
<dbReference type="InterPro" id="IPR009044">
    <property type="entry name" value="ssDNA-bd_transcriptional_reg"/>
</dbReference>
<dbReference type="InterPro" id="IPR045125">
    <property type="entry name" value="Sub1/Tcp4-like"/>
</dbReference>
<evidence type="ECO:0000256" key="6">
    <source>
        <dbReference type="ARBA" id="ARBA00023242"/>
    </source>
</evidence>
<evidence type="ECO:0000313" key="10">
    <source>
        <dbReference type="Proteomes" id="UP000837801"/>
    </source>
</evidence>
<evidence type="ECO:0000256" key="4">
    <source>
        <dbReference type="ARBA" id="ARBA00023125"/>
    </source>
</evidence>
<reference evidence="9" key="1">
    <citation type="submission" date="2022-03" db="EMBL/GenBank/DDBJ databases">
        <authorList>
            <person name="Legras J.-L."/>
            <person name="Devillers H."/>
            <person name="Grondin C."/>
        </authorList>
    </citation>
    <scope>NUCLEOTIDE SEQUENCE</scope>
    <source>
        <strain evidence="9">CLIB 1423</strain>
    </source>
</reference>
<comment type="similarity">
    <text evidence="2">Belongs to the transcriptional coactivator PC4 family.</text>
</comment>
<dbReference type="AlphaFoldDB" id="A0A9P0QQ22"/>
<dbReference type="Pfam" id="PF02229">
    <property type="entry name" value="PC4"/>
    <property type="match status" value="1"/>
</dbReference>
<dbReference type="SUPFAM" id="SSF54447">
    <property type="entry name" value="ssDNA-binding transcriptional regulator domain"/>
    <property type="match status" value="1"/>
</dbReference>
<dbReference type="InterPro" id="IPR003173">
    <property type="entry name" value="PC4_C"/>
</dbReference>
<dbReference type="EMBL" id="CAKXYY010000008">
    <property type="protein sequence ID" value="CAH2352772.1"/>
    <property type="molecule type" value="Genomic_DNA"/>
</dbReference>
<name>A0A9P0QQ22_9ASCO</name>
<dbReference type="GO" id="GO:0003677">
    <property type="term" value="F:DNA binding"/>
    <property type="evidence" value="ECO:0007669"/>
    <property type="project" value="UniProtKB-KW"/>
</dbReference>
<keyword evidence="4" id="KW-0238">DNA-binding</keyword>
<gene>
    <name evidence="9" type="ORF">CLIB1423_08S00738</name>
</gene>
<feature type="region of interest" description="Disordered" evidence="7">
    <location>
        <begin position="79"/>
        <end position="112"/>
    </location>
</feature>
<evidence type="ECO:0000256" key="7">
    <source>
        <dbReference type="SAM" id="MobiDB-lite"/>
    </source>
</evidence>
<protein>
    <submittedName>
        <fullName evidence="9">RNA polymerase II transcriptional coactivator</fullName>
    </submittedName>
</protein>
<dbReference type="Proteomes" id="UP000837801">
    <property type="component" value="Unassembled WGS sequence"/>
</dbReference>
<evidence type="ECO:0000256" key="5">
    <source>
        <dbReference type="ARBA" id="ARBA00023163"/>
    </source>
</evidence>
<dbReference type="Gene3D" id="2.30.31.10">
    <property type="entry name" value="Transcriptional Coactivator Pc4, Chain A"/>
    <property type="match status" value="1"/>
</dbReference>
<evidence type="ECO:0000256" key="1">
    <source>
        <dbReference type="ARBA" id="ARBA00004123"/>
    </source>
</evidence>
<comment type="caution">
    <text evidence="9">The sequence shown here is derived from an EMBL/GenBank/DDBJ whole genome shotgun (WGS) entry which is preliminary data.</text>
</comment>
<evidence type="ECO:0000256" key="2">
    <source>
        <dbReference type="ARBA" id="ARBA00009001"/>
    </source>
</evidence>
<organism evidence="9 10">
    <name type="scientific">[Candida] railenensis</name>
    <dbReference type="NCBI Taxonomy" id="45579"/>
    <lineage>
        <taxon>Eukaryota</taxon>
        <taxon>Fungi</taxon>
        <taxon>Dikarya</taxon>
        <taxon>Ascomycota</taxon>
        <taxon>Saccharomycotina</taxon>
        <taxon>Pichiomycetes</taxon>
        <taxon>Debaryomycetaceae</taxon>
        <taxon>Kurtzmaniella</taxon>
    </lineage>
</organism>
<feature type="domain" description="Transcriptional coactivator p15 (PC4) C-terminal" evidence="8">
    <location>
        <begin position="19"/>
        <end position="70"/>
    </location>
</feature>